<dbReference type="GO" id="GO:0003677">
    <property type="term" value="F:DNA binding"/>
    <property type="evidence" value="ECO:0007669"/>
    <property type="project" value="UniProtKB-KW"/>
</dbReference>
<dbReference type="Gene3D" id="1.10.10.10">
    <property type="entry name" value="Winged helix-like DNA-binding domain superfamily/Winged helix DNA-binding domain"/>
    <property type="match status" value="1"/>
</dbReference>
<dbReference type="SMART" id="SM00895">
    <property type="entry name" value="FCD"/>
    <property type="match status" value="1"/>
</dbReference>
<keyword evidence="3" id="KW-0804">Transcription</keyword>
<dbReference type="PANTHER" id="PTHR43537">
    <property type="entry name" value="TRANSCRIPTIONAL REGULATOR, GNTR FAMILY"/>
    <property type="match status" value="1"/>
</dbReference>
<dbReference type="Gene3D" id="1.20.120.530">
    <property type="entry name" value="GntR ligand-binding domain-like"/>
    <property type="match status" value="1"/>
</dbReference>
<dbReference type="EMBL" id="BJOV01000001">
    <property type="protein sequence ID" value="GED99830.1"/>
    <property type="molecule type" value="Genomic_DNA"/>
</dbReference>
<keyword evidence="1" id="KW-0805">Transcription regulation</keyword>
<evidence type="ECO:0000313" key="6">
    <source>
        <dbReference type="Proteomes" id="UP000444960"/>
    </source>
</evidence>
<dbReference type="SUPFAM" id="SSF48008">
    <property type="entry name" value="GntR ligand-binding domain-like"/>
    <property type="match status" value="1"/>
</dbReference>
<dbReference type="OrthoDB" id="7989071at2"/>
<dbReference type="RefSeq" id="WP_161893783.1">
    <property type="nucleotide sequence ID" value="NZ_BJOV01000001.1"/>
</dbReference>
<dbReference type="Pfam" id="PF00392">
    <property type="entry name" value="GntR"/>
    <property type="match status" value="1"/>
</dbReference>
<dbReference type="SUPFAM" id="SSF46785">
    <property type="entry name" value="Winged helix' DNA-binding domain"/>
    <property type="match status" value="1"/>
</dbReference>
<dbReference type="PRINTS" id="PR00035">
    <property type="entry name" value="HTHGNTR"/>
</dbReference>
<dbReference type="PANTHER" id="PTHR43537:SF44">
    <property type="entry name" value="GNTR FAMILY REGULATORY PROTEIN"/>
    <property type="match status" value="1"/>
</dbReference>
<dbReference type="AlphaFoldDB" id="A0A7I9V4A5"/>
<comment type="caution">
    <text evidence="5">The sequence shown here is derived from an EMBL/GenBank/DDBJ whole genome shotgun (WGS) entry which is preliminary data.</text>
</comment>
<dbReference type="Proteomes" id="UP000444960">
    <property type="component" value="Unassembled WGS sequence"/>
</dbReference>
<protein>
    <submittedName>
        <fullName evidence="5">GntR family transcriptional regulator</fullName>
    </submittedName>
</protein>
<dbReference type="SMART" id="SM00345">
    <property type="entry name" value="HTH_GNTR"/>
    <property type="match status" value="1"/>
</dbReference>
<organism evidence="5 6">
    <name type="scientific">Gordonia spumicola</name>
    <dbReference type="NCBI Taxonomy" id="589161"/>
    <lineage>
        <taxon>Bacteria</taxon>
        <taxon>Bacillati</taxon>
        <taxon>Actinomycetota</taxon>
        <taxon>Actinomycetes</taxon>
        <taxon>Mycobacteriales</taxon>
        <taxon>Gordoniaceae</taxon>
        <taxon>Gordonia</taxon>
    </lineage>
</organism>
<dbReference type="InterPro" id="IPR008920">
    <property type="entry name" value="TF_FadR/GntR_C"/>
</dbReference>
<evidence type="ECO:0000256" key="2">
    <source>
        <dbReference type="ARBA" id="ARBA00023125"/>
    </source>
</evidence>
<gene>
    <name evidence="5" type="ORF">nbrc107696_02770</name>
</gene>
<evidence type="ECO:0000259" key="4">
    <source>
        <dbReference type="PROSITE" id="PS50949"/>
    </source>
</evidence>
<keyword evidence="6" id="KW-1185">Reference proteome</keyword>
<dbReference type="InterPro" id="IPR011711">
    <property type="entry name" value="GntR_C"/>
</dbReference>
<dbReference type="InterPro" id="IPR036390">
    <property type="entry name" value="WH_DNA-bd_sf"/>
</dbReference>
<evidence type="ECO:0000313" key="5">
    <source>
        <dbReference type="EMBL" id="GED99830.1"/>
    </source>
</evidence>
<name>A0A7I9V4A5_9ACTN</name>
<dbReference type="InterPro" id="IPR000524">
    <property type="entry name" value="Tscrpt_reg_HTH_GntR"/>
</dbReference>
<dbReference type="PROSITE" id="PS50949">
    <property type="entry name" value="HTH_GNTR"/>
    <property type="match status" value="1"/>
</dbReference>
<evidence type="ECO:0000256" key="3">
    <source>
        <dbReference type="ARBA" id="ARBA00023163"/>
    </source>
</evidence>
<feature type="domain" description="HTH gntR-type" evidence="4">
    <location>
        <begin position="24"/>
        <end position="92"/>
    </location>
</feature>
<dbReference type="CDD" id="cd07377">
    <property type="entry name" value="WHTH_GntR"/>
    <property type="match status" value="1"/>
</dbReference>
<sequence>MTAKTNRAPVSTGAGAEFTAVRRVSPTQQVRKQLLEAIETGEFAPGAALPSERELCESFGVSRVSVREALAGLEAMNLISIQHGRGAFVRESVHKQYMAPFSKYLEIHHAEMIEMIKVRGALDELAAQEVAVAGRPEAIESIREAAREFEAAAESGDYRAAADSDRDFHLRIADSVDGELLPKLIHMSNSVLLDSRVATFSHEGQLSQSVDEHRAIVEAIAAGDVPAARAAVNAHMARILLWLETFVPDDAT</sequence>
<keyword evidence="2" id="KW-0238">DNA-binding</keyword>
<evidence type="ECO:0000256" key="1">
    <source>
        <dbReference type="ARBA" id="ARBA00023015"/>
    </source>
</evidence>
<reference evidence="6" key="1">
    <citation type="submission" date="2019-06" db="EMBL/GenBank/DDBJ databases">
        <title>Gordonia isolated from sludge of a wastewater treatment plant.</title>
        <authorList>
            <person name="Tamura T."/>
            <person name="Aoyama K."/>
            <person name="Kang Y."/>
            <person name="Saito S."/>
            <person name="Akiyama N."/>
            <person name="Yazawa K."/>
            <person name="Gonoi T."/>
            <person name="Mikami Y."/>
        </authorList>
    </citation>
    <scope>NUCLEOTIDE SEQUENCE [LARGE SCALE GENOMIC DNA]</scope>
    <source>
        <strain evidence="6">NBRC 107696</strain>
    </source>
</reference>
<dbReference type="InterPro" id="IPR036388">
    <property type="entry name" value="WH-like_DNA-bd_sf"/>
</dbReference>
<proteinExistence type="predicted"/>
<dbReference type="GO" id="GO:0003700">
    <property type="term" value="F:DNA-binding transcription factor activity"/>
    <property type="evidence" value="ECO:0007669"/>
    <property type="project" value="InterPro"/>
</dbReference>
<dbReference type="Pfam" id="PF07729">
    <property type="entry name" value="FCD"/>
    <property type="match status" value="1"/>
</dbReference>
<accession>A0A7I9V4A5</accession>